<dbReference type="EMBL" id="ML145315">
    <property type="protein sequence ID" value="TBU51491.1"/>
    <property type="molecule type" value="Genomic_DNA"/>
</dbReference>
<accession>A0A4Q9PET3</accession>
<protein>
    <submittedName>
        <fullName evidence="1">Uncharacterized protein</fullName>
    </submittedName>
</protein>
<dbReference type="AlphaFoldDB" id="A0A4Q9PET3"/>
<evidence type="ECO:0000313" key="1">
    <source>
        <dbReference type="EMBL" id="TBU51491.1"/>
    </source>
</evidence>
<proteinExistence type="predicted"/>
<gene>
    <name evidence="1" type="ORF">BD310DRAFT_343024</name>
</gene>
<keyword evidence="2" id="KW-1185">Reference proteome</keyword>
<sequence length="163" mass="17665">MRMCLMIVADDFHVHHVDLTALVQLLVLNSSDGAQAASHDLCSEPGQDDSARPVVGVRIGTRYTHIVFSVLGRALWDTGGSDSPGSDLYLVFSSVPSCVKSNILPSRPSGSFSAPLCFYDILQCCRVSRPGNTVGHPSRAGLRPTQDDPGTCSRRRLALYFWS</sequence>
<reference evidence="1 2" key="1">
    <citation type="submission" date="2019-01" db="EMBL/GenBank/DDBJ databases">
        <title>Draft genome sequences of three monokaryotic isolates of the white-rot basidiomycete fungus Dichomitus squalens.</title>
        <authorList>
            <consortium name="DOE Joint Genome Institute"/>
            <person name="Lopez S.C."/>
            <person name="Andreopoulos B."/>
            <person name="Pangilinan J."/>
            <person name="Lipzen A."/>
            <person name="Riley R."/>
            <person name="Ahrendt S."/>
            <person name="Ng V."/>
            <person name="Barry K."/>
            <person name="Daum C."/>
            <person name="Grigoriev I.V."/>
            <person name="Hilden K.S."/>
            <person name="Makela M.R."/>
            <person name="de Vries R.P."/>
        </authorList>
    </citation>
    <scope>NUCLEOTIDE SEQUENCE [LARGE SCALE GENOMIC DNA]</scope>
    <source>
        <strain evidence="1 2">CBS 464.89</strain>
    </source>
</reference>
<name>A0A4Q9PET3_9APHY</name>
<dbReference type="Proteomes" id="UP000292082">
    <property type="component" value="Unassembled WGS sequence"/>
</dbReference>
<evidence type="ECO:0000313" key="2">
    <source>
        <dbReference type="Proteomes" id="UP000292082"/>
    </source>
</evidence>
<organism evidence="1 2">
    <name type="scientific">Dichomitus squalens</name>
    <dbReference type="NCBI Taxonomy" id="114155"/>
    <lineage>
        <taxon>Eukaryota</taxon>
        <taxon>Fungi</taxon>
        <taxon>Dikarya</taxon>
        <taxon>Basidiomycota</taxon>
        <taxon>Agaricomycotina</taxon>
        <taxon>Agaricomycetes</taxon>
        <taxon>Polyporales</taxon>
        <taxon>Polyporaceae</taxon>
        <taxon>Dichomitus</taxon>
    </lineage>
</organism>